<evidence type="ECO:0000256" key="1">
    <source>
        <dbReference type="ARBA" id="ARBA00023224"/>
    </source>
</evidence>
<evidence type="ECO:0000313" key="7">
    <source>
        <dbReference type="EMBL" id="MDC7694398.1"/>
    </source>
</evidence>
<dbReference type="EMBL" id="JAQQKW010000004">
    <property type="protein sequence ID" value="MDC7694398.1"/>
    <property type="molecule type" value="Genomic_DNA"/>
</dbReference>
<gene>
    <name evidence="7" type="ORF">PQU94_08900</name>
</gene>
<dbReference type="PANTHER" id="PTHR32089:SF112">
    <property type="entry name" value="LYSOZYME-LIKE PROTEIN-RELATED"/>
    <property type="match status" value="1"/>
</dbReference>
<evidence type="ECO:0000256" key="3">
    <source>
        <dbReference type="PROSITE-ProRule" id="PRU00284"/>
    </source>
</evidence>
<feature type="domain" description="Methyl-accepting transducer" evidence="5">
    <location>
        <begin position="385"/>
        <end position="610"/>
    </location>
</feature>
<accession>A0ABT5IDY7</accession>
<dbReference type="Gene3D" id="1.10.287.950">
    <property type="entry name" value="Methyl-accepting chemotaxis protein"/>
    <property type="match status" value="1"/>
</dbReference>
<evidence type="ECO:0000256" key="4">
    <source>
        <dbReference type="SAM" id="Phobius"/>
    </source>
</evidence>
<dbReference type="PROSITE" id="PS50885">
    <property type="entry name" value="HAMP"/>
    <property type="match status" value="1"/>
</dbReference>
<dbReference type="Proteomes" id="UP001216595">
    <property type="component" value="Unassembled WGS sequence"/>
</dbReference>
<keyword evidence="4" id="KW-1133">Transmembrane helix</keyword>
<keyword evidence="4" id="KW-0472">Membrane</keyword>
<dbReference type="RefSeq" id="WP_272741107.1">
    <property type="nucleotide sequence ID" value="NZ_JAQQKW010000004.1"/>
</dbReference>
<feature type="transmembrane region" description="Helical" evidence="4">
    <location>
        <begin position="14"/>
        <end position="33"/>
    </location>
</feature>
<evidence type="ECO:0000313" key="8">
    <source>
        <dbReference type="Proteomes" id="UP001216595"/>
    </source>
</evidence>
<organism evidence="7 8">
    <name type="scientific">Asticcacaulis currens</name>
    <dbReference type="NCBI Taxonomy" id="2984210"/>
    <lineage>
        <taxon>Bacteria</taxon>
        <taxon>Pseudomonadati</taxon>
        <taxon>Pseudomonadota</taxon>
        <taxon>Alphaproteobacteria</taxon>
        <taxon>Caulobacterales</taxon>
        <taxon>Caulobacteraceae</taxon>
        <taxon>Asticcacaulis</taxon>
    </lineage>
</organism>
<dbReference type="PROSITE" id="PS50111">
    <property type="entry name" value="CHEMOTAXIS_TRANSDUC_2"/>
    <property type="match status" value="1"/>
</dbReference>
<dbReference type="Pfam" id="PF00672">
    <property type="entry name" value="HAMP"/>
    <property type="match status" value="1"/>
</dbReference>
<comment type="caution">
    <text evidence="7">The sequence shown here is derived from an EMBL/GenBank/DDBJ whole genome shotgun (WGS) entry which is preliminary data.</text>
</comment>
<evidence type="ECO:0000256" key="2">
    <source>
        <dbReference type="ARBA" id="ARBA00029447"/>
    </source>
</evidence>
<keyword evidence="8" id="KW-1185">Reference proteome</keyword>
<sequence length="641" mass="67508">MRFSLMNLPLGGKFSLIVVAMALPLGLMTILFVNSERAMISFTEAERSGLDYIRPVWQGLATGRPLKLEPPIGFPATEDFTVAQAEAQRDGGETDQTRATLITRAADASNLTLDPDVDTYYLQSNVTVALPALLVLSDDLEKSVNGVEPTSRASNLVTFEIAGAKLDSSHETLHLNLASALSGTKSKSLPVALAGPSQNLDAAMSDLLAGRRLIADQLASGKGVDAAGKSTLKTAHLRLKAAIVEMWRTSAEQLDHLLLARIHAVFTKLITVLALASMIALASVGLAVYLARKMSSQLVSLSRLMGELAQENLKSHVPVTEQRDEIGAMAKAILAFKQVLMERKTLQAEQEAMRAARQARLEYERGLIDAFRSKMAVMASDLVRSSEELSEAAQTLSASAEETSRQASAVNAAAGSASSNVQTVAAATEEMNAAVREISSQVKETTSASTRAAAITQNSQHEIRALATAASGIGEVVNLINLIAKQTNLLALNATIESARAGEAGRGFAVVASEVKALASQTSGATEDIARRIQEMQNATTACLAAIEEIAARIGDVAERNGSVAAAVEQQGMATSEIASNTHDAATRTLSVTENIYGVERAAESTGAASVQLLGLAQHLTEQAGTLEAEFQSFVTALSAA</sequence>
<dbReference type="InterPro" id="IPR004089">
    <property type="entry name" value="MCPsignal_dom"/>
</dbReference>
<dbReference type="PANTHER" id="PTHR32089">
    <property type="entry name" value="METHYL-ACCEPTING CHEMOTAXIS PROTEIN MCPB"/>
    <property type="match status" value="1"/>
</dbReference>
<keyword evidence="4" id="KW-0812">Transmembrane</keyword>
<keyword evidence="1 3" id="KW-0807">Transducer</keyword>
<name>A0ABT5IDY7_9CAUL</name>
<dbReference type="SMART" id="SM00283">
    <property type="entry name" value="MA"/>
    <property type="match status" value="1"/>
</dbReference>
<dbReference type="SMART" id="SM00304">
    <property type="entry name" value="HAMP"/>
    <property type="match status" value="1"/>
</dbReference>
<dbReference type="Gene3D" id="6.10.340.10">
    <property type="match status" value="1"/>
</dbReference>
<proteinExistence type="inferred from homology"/>
<protein>
    <submittedName>
        <fullName evidence="7">Methyl-accepting chemotaxis protein</fullName>
    </submittedName>
</protein>
<dbReference type="Pfam" id="PF00015">
    <property type="entry name" value="MCPsignal"/>
    <property type="match status" value="1"/>
</dbReference>
<dbReference type="InterPro" id="IPR003660">
    <property type="entry name" value="HAMP_dom"/>
</dbReference>
<evidence type="ECO:0000259" key="6">
    <source>
        <dbReference type="PROSITE" id="PS50885"/>
    </source>
</evidence>
<dbReference type="SUPFAM" id="SSF58104">
    <property type="entry name" value="Methyl-accepting chemotaxis protein (MCP) signaling domain"/>
    <property type="match status" value="1"/>
</dbReference>
<feature type="domain" description="HAMP" evidence="6">
    <location>
        <begin position="292"/>
        <end position="345"/>
    </location>
</feature>
<feature type="transmembrane region" description="Helical" evidence="4">
    <location>
        <begin position="269"/>
        <end position="291"/>
    </location>
</feature>
<evidence type="ECO:0000259" key="5">
    <source>
        <dbReference type="PROSITE" id="PS50111"/>
    </source>
</evidence>
<reference evidence="7 8" key="1">
    <citation type="submission" date="2023-01" db="EMBL/GenBank/DDBJ databases">
        <title>Novel species of the genus Asticcacaulis isolated from rivers.</title>
        <authorList>
            <person name="Lu H."/>
        </authorList>
    </citation>
    <scope>NUCLEOTIDE SEQUENCE [LARGE SCALE GENOMIC DNA]</scope>
    <source>
        <strain evidence="7 8">DXS10W</strain>
    </source>
</reference>
<comment type="similarity">
    <text evidence="2">Belongs to the methyl-accepting chemotaxis (MCP) protein family.</text>
</comment>